<accession>A0A4Y8CWE4</accession>
<dbReference type="Pfam" id="PF20150">
    <property type="entry name" value="2EXR"/>
    <property type="match status" value="1"/>
</dbReference>
<dbReference type="Proteomes" id="UP000297299">
    <property type="component" value="Unassembled WGS sequence"/>
</dbReference>
<dbReference type="AlphaFoldDB" id="A0A4Y8CWE4"/>
<evidence type="ECO:0000313" key="3">
    <source>
        <dbReference type="Proteomes" id="UP000297299"/>
    </source>
</evidence>
<evidence type="ECO:0000259" key="1">
    <source>
        <dbReference type="Pfam" id="PF20150"/>
    </source>
</evidence>
<proteinExistence type="predicted"/>
<name>A0A4Y8CWE4_9HELO</name>
<keyword evidence="3" id="KW-1185">Reference proteome</keyword>
<evidence type="ECO:0000313" key="2">
    <source>
        <dbReference type="EMBL" id="TEY52513.1"/>
    </source>
</evidence>
<dbReference type="PANTHER" id="PTHR35910:SF6">
    <property type="entry name" value="2EXR DOMAIN-CONTAINING PROTEIN"/>
    <property type="match status" value="1"/>
</dbReference>
<comment type="caution">
    <text evidence="2">The sequence shown here is derived from an EMBL/GenBank/DDBJ whole genome shotgun (WGS) entry which is preliminary data.</text>
</comment>
<organism evidence="2 3">
    <name type="scientific">Botryotinia calthae</name>
    <dbReference type="NCBI Taxonomy" id="38488"/>
    <lineage>
        <taxon>Eukaryota</taxon>
        <taxon>Fungi</taxon>
        <taxon>Dikarya</taxon>
        <taxon>Ascomycota</taxon>
        <taxon>Pezizomycotina</taxon>
        <taxon>Leotiomycetes</taxon>
        <taxon>Helotiales</taxon>
        <taxon>Sclerotiniaceae</taxon>
        <taxon>Botryotinia</taxon>
    </lineage>
</organism>
<sequence>MTPVSTSVVPDRNETFHLFPRLPLEIRQLIWRAALPGPRNVVLKHFYLKHPEYLIVRSQFSSRVYLSRRGGGSVVGLAPVNSNPTIFYTCRESLEVASETYTLTFGSLGVKPRIWFNYDMDSLHVDVTFLLPHAFRDENLLSRLEIWPRSFISRPEISGLDNVVDMVHVVPGADGIYRTILS</sequence>
<dbReference type="OrthoDB" id="3437257at2759"/>
<reference evidence="2 3" key="1">
    <citation type="submission" date="2017-11" db="EMBL/GenBank/DDBJ databases">
        <title>Comparative genomics of Botrytis spp.</title>
        <authorList>
            <person name="Valero-Jimenez C.A."/>
            <person name="Tapia P."/>
            <person name="Veloso J."/>
            <person name="Silva-Moreno E."/>
            <person name="Staats M."/>
            <person name="Valdes J.H."/>
            <person name="Van Kan J.A.L."/>
        </authorList>
    </citation>
    <scope>NUCLEOTIDE SEQUENCE [LARGE SCALE GENOMIC DNA]</scope>
    <source>
        <strain evidence="2 3">MUCL2830</strain>
    </source>
</reference>
<gene>
    <name evidence="2" type="ORF">BOTCAL_0257g00060</name>
</gene>
<dbReference type="EMBL" id="PHWZ01000256">
    <property type="protein sequence ID" value="TEY52513.1"/>
    <property type="molecule type" value="Genomic_DNA"/>
</dbReference>
<dbReference type="InterPro" id="IPR045518">
    <property type="entry name" value="2EXR"/>
</dbReference>
<dbReference type="PANTHER" id="PTHR35910">
    <property type="entry name" value="2EXR DOMAIN-CONTAINING PROTEIN"/>
    <property type="match status" value="1"/>
</dbReference>
<protein>
    <recommendedName>
        <fullName evidence="1">2EXR domain-containing protein</fullName>
    </recommendedName>
</protein>
<feature type="domain" description="2EXR" evidence="1">
    <location>
        <begin position="16"/>
        <end position="123"/>
    </location>
</feature>